<dbReference type="PANTHER" id="PTHR10075:SF109">
    <property type="entry name" value="NEURAL_ECTODERMAL DEVELOPMENT FACTOR IMP-L2"/>
    <property type="match status" value="1"/>
</dbReference>
<name>A0A6G1S981_9ACAR</name>
<dbReference type="InterPro" id="IPR003599">
    <property type="entry name" value="Ig_sub"/>
</dbReference>
<feature type="region of interest" description="Disordered" evidence="2">
    <location>
        <begin position="336"/>
        <end position="359"/>
    </location>
</feature>
<dbReference type="GO" id="GO:0030424">
    <property type="term" value="C:axon"/>
    <property type="evidence" value="ECO:0007669"/>
    <property type="project" value="TreeGrafter"/>
</dbReference>
<feature type="domain" description="Ig-like" evidence="3">
    <location>
        <begin position="332"/>
        <end position="416"/>
    </location>
</feature>
<dbReference type="InterPro" id="IPR013098">
    <property type="entry name" value="Ig_I-set"/>
</dbReference>
<dbReference type="GO" id="GO:0007156">
    <property type="term" value="P:homophilic cell adhesion via plasma membrane adhesion molecules"/>
    <property type="evidence" value="ECO:0007669"/>
    <property type="project" value="TreeGrafter"/>
</dbReference>
<protein>
    <submittedName>
        <fullName evidence="4">Hemicentin-2</fullName>
    </submittedName>
</protein>
<proteinExistence type="predicted"/>
<feature type="region of interest" description="Disordered" evidence="2">
    <location>
        <begin position="56"/>
        <end position="80"/>
    </location>
</feature>
<dbReference type="InterPro" id="IPR013783">
    <property type="entry name" value="Ig-like_fold"/>
</dbReference>
<dbReference type="Pfam" id="PF07679">
    <property type="entry name" value="I-set"/>
    <property type="match status" value="1"/>
</dbReference>
<organism evidence="4">
    <name type="scientific">Aceria tosichella</name>
    <name type="common">wheat curl mite</name>
    <dbReference type="NCBI Taxonomy" id="561515"/>
    <lineage>
        <taxon>Eukaryota</taxon>
        <taxon>Metazoa</taxon>
        <taxon>Ecdysozoa</taxon>
        <taxon>Arthropoda</taxon>
        <taxon>Chelicerata</taxon>
        <taxon>Arachnida</taxon>
        <taxon>Acari</taxon>
        <taxon>Acariformes</taxon>
        <taxon>Trombidiformes</taxon>
        <taxon>Prostigmata</taxon>
        <taxon>Eupodina</taxon>
        <taxon>Eriophyoidea</taxon>
        <taxon>Eriophyidae</taxon>
        <taxon>Eriophyinae</taxon>
        <taxon>Aceriini</taxon>
        <taxon>Aceria</taxon>
    </lineage>
</organism>
<dbReference type="InterPro" id="IPR007110">
    <property type="entry name" value="Ig-like_dom"/>
</dbReference>
<keyword evidence="1" id="KW-0393">Immunoglobulin domain</keyword>
<dbReference type="PROSITE" id="PS50835">
    <property type="entry name" value="IG_LIKE"/>
    <property type="match status" value="2"/>
</dbReference>
<feature type="region of interest" description="Disordered" evidence="2">
    <location>
        <begin position="1"/>
        <end position="33"/>
    </location>
</feature>
<evidence type="ECO:0000256" key="1">
    <source>
        <dbReference type="ARBA" id="ARBA00023319"/>
    </source>
</evidence>
<accession>A0A6G1S981</accession>
<dbReference type="GO" id="GO:0007411">
    <property type="term" value="P:axon guidance"/>
    <property type="evidence" value="ECO:0007669"/>
    <property type="project" value="TreeGrafter"/>
</dbReference>
<dbReference type="SMART" id="SM00408">
    <property type="entry name" value="IGc2"/>
    <property type="match status" value="2"/>
</dbReference>
<feature type="compositionally biased region" description="Basic residues" evidence="2">
    <location>
        <begin position="13"/>
        <end position="33"/>
    </location>
</feature>
<feature type="compositionally biased region" description="Polar residues" evidence="2">
    <location>
        <begin position="336"/>
        <end position="356"/>
    </location>
</feature>
<evidence type="ECO:0000256" key="2">
    <source>
        <dbReference type="SAM" id="MobiDB-lite"/>
    </source>
</evidence>
<dbReference type="InterPro" id="IPR003598">
    <property type="entry name" value="Ig_sub2"/>
</dbReference>
<gene>
    <name evidence="4" type="primary">Hmcn2_1</name>
    <name evidence="4" type="ORF">g.11780</name>
</gene>
<reference evidence="4" key="1">
    <citation type="submission" date="2018-10" db="EMBL/GenBank/DDBJ databases">
        <title>Transcriptome assembly of Aceria tosichella (Wheat curl mite) Type 2.</title>
        <authorList>
            <person name="Scully E.D."/>
            <person name="Geib S.M."/>
            <person name="Palmer N.A."/>
            <person name="Gupta A.K."/>
            <person name="Sarath G."/>
            <person name="Tatineni S."/>
        </authorList>
    </citation>
    <scope>NUCLEOTIDE SEQUENCE</scope>
    <source>
        <strain evidence="4">LincolnNE</strain>
    </source>
</reference>
<dbReference type="AlphaFoldDB" id="A0A6G1S981"/>
<sequence>MQINLLNSDHKQQLHSHNHNKHNQHHHHHYHQKHLQMSQRHKYNCFSNLVLRTSPPRTTTAATMPNSSKSTTSTATLSSVPSTSYTSLRSTMFWSYLMLVSLFIAHCVVEAKPLNQYQVKFRRVPPKEFSAALGSSITIECEAGASPPPTIHWLKDGKRIIQNELDENRLDDEGSGQLLQVDDVSRIALSSSRSRLYIDCANLADEATYTCVAENAYSRISSQTKLNLIKPIVQAVSSAGNGNGNNENDLVSEEVAALSELAAAAGALKALDGESKSNNAAPLSAVPQCLSDRSRTTPARIHMWTHNIVEIMKNNVVLFCRSNIKRSAQLQQDLNQIGSTSKQQQQGETAPTSVQANGIRPMVSWTLPNDKLVSDDQKDKYEVLETGDLLIKDLSWADMGSYVCTVSDEQSSDSVSAFVYPASVKSTNSKRSAAGLSGSRLTRFS</sequence>
<dbReference type="EMBL" id="GGYP01002295">
    <property type="protein sequence ID" value="MDE47066.1"/>
    <property type="molecule type" value="Transcribed_RNA"/>
</dbReference>
<dbReference type="Pfam" id="PF13927">
    <property type="entry name" value="Ig_3"/>
    <property type="match status" value="1"/>
</dbReference>
<dbReference type="PANTHER" id="PTHR10075">
    <property type="entry name" value="BASIGIN RELATED"/>
    <property type="match status" value="1"/>
</dbReference>
<dbReference type="SMART" id="SM00409">
    <property type="entry name" value="IG"/>
    <property type="match status" value="2"/>
</dbReference>
<dbReference type="SUPFAM" id="SSF48726">
    <property type="entry name" value="Immunoglobulin"/>
    <property type="match status" value="2"/>
</dbReference>
<evidence type="ECO:0000313" key="4">
    <source>
        <dbReference type="EMBL" id="MDE47066.1"/>
    </source>
</evidence>
<dbReference type="GO" id="GO:0098632">
    <property type="term" value="F:cell-cell adhesion mediator activity"/>
    <property type="evidence" value="ECO:0007669"/>
    <property type="project" value="TreeGrafter"/>
</dbReference>
<evidence type="ECO:0000259" key="3">
    <source>
        <dbReference type="PROSITE" id="PS50835"/>
    </source>
</evidence>
<dbReference type="GO" id="GO:0005886">
    <property type="term" value="C:plasma membrane"/>
    <property type="evidence" value="ECO:0007669"/>
    <property type="project" value="TreeGrafter"/>
</dbReference>
<feature type="domain" description="Ig-like" evidence="3">
    <location>
        <begin position="113"/>
        <end position="227"/>
    </location>
</feature>
<dbReference type="GO" id="GO:0070593">
    <property type="term" value="P:dendrite self-avoidance"/>
    <property type="evidence" value="ECO:0007669"/>
    <property type="project" value="TreeGrafter"/>
</dbReference>
<dbReference type="InterPro" id="IPR036179">
    <property type="entry name" value="Ig-like_dom_sf"/>
</dbReference>
<dbReference type="Gene3D" id="2.60.40.10">
    <property type="entry name" value="Immunoglobulins"/>
    <property type="match status" value="2"/>
</dbReference>